<dbReference type="InterPro" id="IPR004155">
    <property type="entry name" value="PBS_lyase_HEAT"/>
</dbReference>
<dbReference type="PANTHER" id="PTHR12697">
    <property type="entry name" value="PBS LYASE HEAT-LIKE PROTEIN"/>
    <property type="match status" value="1"/>
</dbReference>
<sequence>MANKKKVIDSLCHLTSTGDEVDRCYASSALGTLGDNLAIPALIQRLRDEDIDVSIDAVEALGRIGNPEAIPALLESLTNDPNGEVKTAIVEALGKIGGEEVIAPLLEIAKSCPDDMAWDDTQDWNDWWDMQLKAVETLGRLRVNQAVPVLAAILEDEEGQDIESEVLKALALIGGETVLIKRLTEGSPRERRRAAIALGFSHGAEARKALARAMTDKVGEVRVAAIRALGKPGASQYLDVMLRFLKDPDAEMRRAVIEVTRHFSVTEPEKIATLLTDSSPAVRAAALSALRDIESLPQEILEQIRSCINDPDDTVVAAACSLLSHLGDQSILHKLLQILSDRERDVSLRSTVATALGILGDSEALNILSWAVKDEAQPVRFAALNALMQLHQVYQGAPQQRTPLDVVIAALKGEVVMLSKHEEAKTMPSNENESVSDEAPAMSTLEAIAMDNAEAAKLLMDEEKLPPDEFSEEIQEYIEISQENIELGERLFVQKKVDVATDVRHLSARILGESDHIEAIRALIEALNDDDTVLRREAAESLGHIAKRSPDTKELADAVGSLATHLNIGDRDLRLACARTLGLLGNKSAIPVLFSALPDEDSSVRRQIIQSLTVLILAERQQIVRRRASRQAFPRSAWEREILAQFVELLHDRDVGVCKAAAEALAALGHTEALDSIIEAAFVGAGATARDMGRALRLLDIEQSSDKLLKMLDSLADSSHRRFVIEMLEEIFRLDQHQAKSVC</sequence>
<protein>
    <submittedName>
        <fullName evidence="2">PBS lyase HEAT domain-containing protein repeat-containing protein</fullName>
    </submittedName>
</protein>
<evidence type="ECO:0000256" key="1">
    <source>
        <dbReference type="ARBA" id="ARBA00045876"/>
    </source>
</evidence>
<dbReference type="PANTHER" id="PTHR12697:SF5">
    <property type="entry name" value="DEOXYHYPUSINE HYDROXYLASE"/>
    <property type="match status" value="1"/>
</dbReference>
<dbReference type="Gene3D" id="1.25.10.10">
    <property type="entry name" value="Leucine-rich Repeat Variant"/>
    <property type="match status" value="6"/>
</dbReference>
<dbReference type="GO" id="GO:0016491">
    <property type="term" value="F:oxidoreductase activity"/>
    <property type="evidence" value="ECO:0007669"/>
    <property type="project" value="TreeGrafter"/>
</dbReference>
<dbReference type="SUPFAM" id="SSF48371">
    <property type="entry name" value="ARM repeat"/>
    <property type="match status" value="2"/>
</dbReference>
<dbReference type="InterPro" id="IPR011989">
    <property type="entry name" value="ARM-like"/>
</dbReference>
<comment type="function">
    <text evidence="1">Catalyzes the hydroxylation of the N(6)-(4-aminobutyl)-L-lysine intermediate produced by deoxyhypusine synthase/DHPS on a critical lysine of the eukaryotic translation initiation factor 5A/eIF-5A. This is the second step of the post-translational modification of that lysine into an unusual amino acid residue named hypusine. Hypusination is unique to mature eIF-5A factor and is essential for its function.</text>
</comment>
<name>A0A0A6P0A5_9GAMM</name>
<proteinExistence type="predicted"/>
<dbReference type="AlphaFoldDB" id="A0A0A6P0A5"/>
<dbReference type="GO" id="GO:0016829">
    <property type="term" value="F:lyase activity"/>
    <property type="evidence" value="ECO:0007669"/>
    <property type="project" value="UniProtKB-KW"/>
</dbReference>
<dbReference type="PROSITE" id="PS50077">
    <property type="entry name" value="HEAT_REPEAT"/>
    <property type="match status" value="1"/>
</dbReference>
<dbReference type="Proteomes" id="UP000076962">
    <property type="component" value="Unassembled WGS sequence"/>
</dbReference>
<dbReference type="Pfam" id="PF13646">
    <property type="entry name" value="HEAT_2"/>
    <property type="match status" value="5"/>
</dbReference>
<dbReference type="InterPro" id="IPR016024">
    <property type="entry name" value="ARM-type_fold"/>
</dbReference>
<dbReference type="Pfam" id="PF03130">
    <property type="entry name" value="HEAT_PBS"/>
    <property type="match status" value="1"/>
</dbReference>
<accession>A0A0A6P0A5</accession>
<dbReference type="EMBL" id="LUTY01001211">
    <property type="protein sequence ID" value="OAD22043.1"/>
    <property type="molecule type" value="Genomic_DNA"/>
</dbReference>
<comment type="caution">
    <text evidence="2">The sequence shown here is derived from an EMBL/GenBank/DDBJ whole genome shotgun (WGS) entry which is preliminary data.</text>
</comment>
<keyword evidence="3" id="KW-1185">Reference proteome</keyword>
<dbReference type="InterPro" id="IPR021133">
    <property type="entry name" value="HEAT_type_2"/>
</dbReference>
<keyword evidence="2" id="KW-0456">Lyase</keyword>
<evidence type="ECO:0000313" key="3">
    <source>
        <dbReference type="Proteomes" id="UP000076962"/>
    </source>
</evidence>
<organism evidence="2 3">
    <name type="scientific">Candidatus Thiomargarita nelsonii</name>
    <dbReference type="NCBI Taxonomy" id="1003181"/>
    <lineage>
        <taxon>Bacteria</taxon>
        <taxon>Pseudomonadati</taxon>
        <taxon>Pseudomonadota</taxon>
        <taxon>Gammaproteobacteria</taxon>
        <taxon>Thiotrichales</taxon>
        <taxon>Thiotrichaceae</taxon>
        <taxon>Thiomargarita</taxon>
    </lineage>
</organism>
<dbReference type="SMART" id="SM00567">
    <property type="entry name" value="EZ_HEAT"/>
    <property type="match status" value="13"/>
</dbReference>
<reference evidence="2 3" key="1">
    <citation type="submission" date="2016-05" db="EMBL/GenBank/DDBJ databases">
        <title>Single-cell genome of chain-forming Candidatus Thiomargarita nelsonii and comparison to other large sulfur-oxidizing bacteria.</title>
        <authorList>
            <person name="Winkel M."/>
            <person name="Salman V."/>
            <person name="Woyke T."/>
            <person name="Schulz-Vogt H."/>
            <person name="Richter M."/>
            <person name="Flood B."/>
            <person name="Bailey J."/>
            <person name="Amann R."/>
            <person name="Mussmann M."/>
        </authorList>
    </citation>
    <scope>NUCLEOTIDE SEQUENCE [LARGE SCALE GENOMIC DNA]</scope>
    <source>
        <strain evidence="2 3">THI036</strain>
    </source>
</reference>
<gene>
    <name evidence="2" type="ORF">THIOM_002174</name>
</gene>
<dbReference type="PATRIC" id="fig|1003181.4.peg.2981"/>
<evidence type="ECO:0000313" key="2">
    <source>
        <dbReference type="EMBL" id="OAD22043.1"/>
    </source>
</evidence>